<proteinExistence type="predicted"/>
<organism evidence="1 2">
    <name type="scientific">Trichinella spiralis</name>
    <name type="common">Trichina worm</name>
    <dbReference type="NCBI Taxonomy" id="6334"/>
    <lineage>
        <taxon>Eukaryota</taxon>
        <taxon>Metazoa</taxon>
        <taxon>Ecdysozoa</taxon>
        <taxon>Nematoda</taxon>
        <taxon>Enoplea</taxon>
        <taxon>Dorylaimia</taxon>
        <taxon>Trichinellida</taxon>
        <taxon>Trichinellidae</taxon>
        <taxon>Trichinella</taxon>
    </lineage>
</organism>
<name>A0A0V0YS48_TRISP</name>
<sequence>MSKYSASTVFTYFIYISSTLFEQHMSQLMAAF</sequence>
<evidence type="ECO:0000313" key="2">
    <source>
        <dbReference type="Proteomes" id="UP000054776"/>
    </source>
</evidence>
<protein>
    <submittedName>
        <fullName evidence="1">Uncharacterized protein</fullName>
    </submittedName>
</protein>
<evidence type="ECO:0000313" key="1">
    <source>
        <dbReference type="EMBL" id="KRY03205.1"/>
    </source>
</evidence>
<dbReference type="InParanoid" id="A0A0V0YS48"/>
<keyword evidence="2" id="KW-1185">Reference proteome</keyword>
<dbReference type="EMBL" id="JYDH01005387">
    <property type="protein sequence ID" value="KRY03205.1"/>
    <property type="molecule type" value="Genomic_DNA"/>
</dbReference>
<dbReference type="AlphaFoldDB" id="A0A0V0YS48"/>
<gene>
    <name evidence="1" type="ORF">T01_4028</name>
</gene>
<accession>A0A0V0YS48</accession>
<dbReference type="Proteomes" id="UP000054776">
    <property type="component" value="Unassembled WGS sequence"/>
</dbReference>
<reference evidence="1 2" key="1">
    <citation type="submission" date="2015-01" db="EMBL/GenBank/DDBJ databases">
        <title>Evolution of Trichinella species and genotypes.</title>
        <authorList>
            <person name="Korhonen P.K."/>
            <person name="Edoardo P."/>
            <person name="Giuseppe L.R."/>
            <person name="Gasser R.B."/>
        </authorList>
    </citation>
    <scope>NUCLEOTIDE SEQUENCE [LARGE SCALE GENOMIC DNA]</scope>
    <source>
        <strain evidence="1">ISS3</strain>
    </source>
</reference>
<comment type="caution">
    <text evidence="1">The sequence shown here is derived from an EMBL/GenBank/DDBJ whole genome shotgun (WGS) entry which is preliminary data.</text>
</comment>